<dbReference type="InterPro" id="IPR047873">
    <property type="entry name" value="Ribosomal_uL16"/>
</dbReference>
<dbReference type="OrthoDB" id="1850746at2759"/>
<dbReference type="AlphaFoldDB" id="A0A9W6BNR7"/>
<dbReference type="CDD" id="cd01433">
    <property type="entry name" value="Ribosomal_L16_L10e"/>
    <property type="match status" value="1"/>
</dbReference>
<dbReference type="Pfam" id="PF00252">
    <property type="entry name" value="Ribosomal_L16"/>
    <property type="match status" value="1"/>
</dbReference>
<keyword evidence="3 4" id="KW-0687">Ribonucleoprotein</keyword>
<comment type="caution">
    <text evidence="5">The sequence shown here is derived from an EMBL/GenBank/DDBJ whole genome shotgun (WGS) entry which is preliminary data.</text>
</comment>
<dbReference type="EMBL" id="BRXU01000012">
    <property type="protein sequence ID" value="GLC55180.1"/>
    <property type="molecule type" value="Genomic_DNA"/>
</dbReference>
<keyword evidence="2 4" id="KW-0689">Ribosomal protein</keyword>
<dbReference type="InterPro" id="IPR016180">
    <property type="entry name" value="Ribosomal_uL16_dom"/>
</dbReference>
<evidence type="ECO:0000256" key="3">
    <source>
        <dbReference type="ARBA" id="ARBA00023274"/>
    </source>
</evidence>
<sequence>MQTCFRFFRATGSRMSSALPHGRSFGQDALNIEWSLCTTSLGHALGINGRDVLTWGLGTAGRGFGTSLRVLQPGALPKTVASANVFAAQGLGNPLLTPGSVWSAMVGPIRWCQKGQLSRQRVPKGAAINDNVMSNVTQLKFGLYGIRALSGKRVAANTLEAVRRTLRRKLKKTARLWVRMEATVPVTRKPLNIRMGKGKGAIAFYATAVRPGQIMYEMDRVTRTVALQAMQAAQHKFPVKLGFVEWS</sequence>
<evidence type="ECO:0000256" key="2">
    <source>
        <dbReference type="ARBA" id="ARBA00022980"/>
    </source>
</evidence>
<dbReference type="NCBIfam" id="TIGR01164">
    <property type="entry name" value="rplP_bact"/>
    <property type="match status" value="1"/>
</dbReference>
<evidence type="ECO:0000313" key="6">
    <source>
        <dbReference type="Proteomes" id="UP001165080"/>
    </source>
</evidence>
<evidence type="ECO:0000313" key="5">
    <source>
        <dbReference type="EMBL" id="GLC55180.1"/>
    </source>
</evidence>
<accession>A0A9W6BNR7</accession>
<dbReference type="GO" id="GO:0019843">
    <property type="term" value="F:rRNA binding"/>
    <property type="evidence" value="ECO:0007669"/>
    <property type="project" value="InterPro"/>
</dbReference>
<dbReference type="PRINTS" id="PR00060">
    <property type="entry name" value="RIBOSOMALL16"/>
</dbReference>
<protein>
    <recommendedName>
        <fullName evidence="7">Ribosomal protein L16</fullName>
    </recommendedName>
</protein>
<evidence type="ECO:0000256" key="1">
    <source>
        <dbReference type="ARBA" id="ARBA00008931"/>
    </source>
</evidence>
<keyword evidence="6" id="KW-1185">Reference proteome</keyword>
<dbReference type="InterPro" id="IPR000114">
    <property type="entry name" value="Ribosomal_uL16_bact-type"/>
</dbReference>
<proteinExistence type="inferred from homology"/>
<dbReference type="Proteomes" id="UP001165080">
    <property type="component" value="Unassembled WGS sequence"/>
</dbReference>
<name>A0A9W6BNR7_9CHLO</name>
<evidence type="ECO:0008006" key="7">
    <source>
        <dbReference type="Google" id="ProtNLM"/>
    </source>
</evidence>
<dbReference type="SUPFAM" id="SSF54686">
    <property type="entry name" value="Ribosomal protein L16p/L10e"/>
    <property type="match status" value="1"/>
</dbReference>
<reference evidence="5 6" key="1">
    <citation type="journal article" date="2023" name="Commun. Biol.">
        <title>Reorganization of the ancestral sex-determining regions during the evolution of trioecy in Pleodorina starrii.</title>
        <authorList>
            <person name="Takahashi K."/>
            <person name="Suzuki S."/>
            <person name="Kawai-Toyooka H."/>
            <person name="Yamamoto K."/>
            <person name="Hamaji T."/>
            <person name="Ootsuki R."/>
            <person name="Yamaguchi H."/>
            <person name="Kawachi M."/>
            <person name="Higashiyama T."/>
            <person name="Nozaki H."/>
        </authorList>
    </citation>
    <scope>NUCLEOTIDE SEQUENCE [LARGE SCALE GENOMIC DNA]</scope>
    <source>
        <strain evidence="5 6">NIES-4479</strain>
    </source>
</reference>
<dbReference type="PANTHER" id="PTHR12220:SF13">
    <property type="entry name" value="LARGE RIBOSOMAL SUBUNIT PROTEIN UL16M"/>
    <property type="match status" value="1"/>
</dbReference>
<dbReference type="InterPro" id="IPR036920">
    <property type="entry name" value="Ribosomal_uL16_sf"/>
</dbReference>
<evidence type="ECO:0000256" key="4">
    <source>
        <dbReference type="RuleBase" id="RU004413"/>
    </source>
</evidence>
<dbReference type="Gene3D" id="3.90.1170.10">
    <property type="entry name" value="Ribosomal protein L10e/L16"/>
    <property type="match status" value="1"/>
</dbReference>
<gene>
    <name evidence="5" type="primary">PLEST001255</name>
    <name evidence="5" type="ORF">PLESTB_000952400</name>
</gene>
<dbReference type="GO" id="GO:0003735">
    <property type="term" value="F:structural constituent of ribosome"/>
    <property type="evidence" value="ECO:0007669"/>
    <property type="project" value="InterPro"/>
</dbReference>
<dbReference type="GO" id="GO:0005762">
    <property type="term" value="C:mitochondrial large ribosomal subunit"/>
    <property type="evidence" value="ECO:0007669"/>
    <property type="project" value="TreeGrafter"/>
</dbReference>
<comment type="similarity">
    <text evidence="1 4">Belongs to the universal ribosomal protein uL16 family.</text>
</comment>
<dbReference type="GO" id="GO:0032543">
    <property type="term" value="P:mitochondrial translation"/>
    <property type="evidence" value="ECO:0007669"/>
    <property type="project" value="TreeGrafter"/>
</dbReference>
<dbReference type="PANTHER" id="PTHR12220">
    <property type="entry name" value="50S/60S RIBOSOMAL PROTEIN L16"/>
    <property type="match status" value="1"/>
</dbReference>
<organism evidence="5 6">
    <name type="scientific">Pleodorina starrii</name>
    <dbReference type="NCBI Taxonomy" id="330485"/>
    <lineage>
        <taxon>Eukaryota</taxon>
        <taxon>Viridiplantae</taxon>
        <taxon>Chlorophyta</taxon>
        <taxon>core chlorophytes</taxon>
        <taxon>Chlorophyceae</taxon>
        <taxon>CS clade</taxon>
        <taxon>Chlamydomonadales</taxon>
        <taxon>Volvocaceae</taxon>
        <taxon>Pleodorina</taxon>
    </lineage>
</organism>